<gene>
    <name evidence="4" type="primary">yrrB_7</name>
    <name evidence="4" type="ORF">Mal52_60890</name>
</gene>
<dbReference type="SMART" id="SM00028">
    <property type="entry name" value="TPR"/>
    <property type="match status" value="7"/>
</dbReference>
<dbReference type="Gene3D" id="3.40.50.2000">
    <property type="entry name" value="Glycogen Phosphorylase B"/>
    <property type="match status" value="1"/>
</dbReference>
<proteinExistence type="predicted"/>
<dbReference type="GO" id="GO:0006493">
    <property type="term" value="P:protein O-linked glycosylation"/>
    <property type="evidence" value="ECO:0007669"/>
    <property type="project" value="InterPro"/>
</dbReference>
<dbReference type="PANTHER" id="PTHR44366:SF1">
    <property type="entry name" value="UDP-N-ACETYLGLUCOSAMINE--PEPTIDE N-ACETYLGLUCOSAMINYLTRANSFERASE 110 KDA SUBUNIT"/>
    <property type="match status" value="1"/>
</dbReference>
<dbReference type="SUPFAM" id="SSF48452">
    <property type="entry name" value="TPR-like"/>
    <property type="match status" value="1"/>
</dbReference>
<dbReference type="InterPro" id="IPR013105">
    <property type="entry name" value="TPR_2"/>
</dbReference>
<reference evidence="4 5" key="1">
    <citation type="submission" date="2019-02" db="EMBL/GenBank/DDBJ databases">
        <title>Deep-cultivation of Planctomycetes and their phenomic and genomic characterization uncovers novel biology.</title>
        <authorList>
            <person name="Wiegand S."/>
            <person name="Jogler M."/>
            <person name="Boedeker C."/>
            <person name="Pinto D."/>
            <person name="Vollmers J."/>
            <person name="Rivas-Marin E."/>
            <person name="Kohn T."/>
            <person name="Peeters S.H."/>
            <person name="Heuer A."/>
            <person name="Rast P."/>
            <person name="Oberbeckmann S."/>
            <person name="Bunk B."/>
            <person name="Jeske O."/>
            <person name="Meyerdierks A."/>
            <person name="Storesund J.E."/>
            <person name="Kallscheuer N."/>
            <person name="Luecker S."/>
            <person name="Lage O.M."/>
            <person name="Pohl T."/>
            <person name="Merkel B.J."/>
            <person name="Hornburger P."/>
            <person name="Mueller R.-W."/>
            <person name="Bruemmer F."/>
            <person name="Labrenz M."/>
            <person name="Spormann A.M."/>
            <person name="Op den Camp H."/>
            <person name="Overmann J."/>
            <person name="Amann R."/>
            <person name="Jetten M.S.M."/>
            <person name="Mascher T."/>
            <person name="Medema M.H."/>
            <person name="Devos D.P."/>
            <person name="Kaster A.-K."/>
            <person name="Ovreas L."/>
            <person name="Rohde M."/>
            <person name="Galperin M.Y."/>
            <person name="Jogler C."/>
        </authorList>
    </citation>
    <scope>NUCLEOTIDE SEQUENCE [LARGE SCALE GENOMIC DNA]</scope>
    <source>
        <strain evidence="4 5">Mal52</strain>
    </source>
</reference>
<dbReference type="InterPro" id="IPR019734">
    <property type="entry name" value="TPR_rpt"/>
</dbReference>
<feature type="repeat" description="TPR" evidence="3">
    <location>
        <begin position="140"/>
        <end position="173"/>
    </location>
</feature>
<dbReference type="InterPro" id="IPR037919">
    <property type="entry name" value="OGT"/>
</dbReference>
<dbReference type="AlphaFoldDB" id="A0A517ZYI3"/>
<dbReference type="Pfam" id="PF01075">
    <property type="entry name" value="Glyco_transf_9"/>
    <property type="match status" value="1"/>
</dbReference>
<dbReference type="KEGG" id="sdyn:Mal52_60890"/>
<dbReference type="PROSITE" id="PS50005">
    <property type="entry name" value="TPR"/>
    <property type="match status" value="5"/>
</dbReference>
<evidence type="ECO:0000313" key="5">
    <source>
        <dbReference type="Proteomes" id="UP000319383"/>
    </source>
</evidence>
<sequence length="554" mass="60397">MPDPQTQFTAAVALHQAGDLSAAEPVYRRVLADVPHHLDAMYLLGTLQLQQGEFVAAVELLSQVCAAQPHVAAAHNNLGIAYKAQGQFEQAIGCLNRALKQDANYAEAYFNLGQIYEEQQQWPLAEECFVQHLALAPEDIESRVRLGFALTQQEKSAEAALAFEEVVRLQPDYAEIHSNLSYVYERLGRLRDAVAAAQKAVVLRPDYAEGHNNLGNALRSSHQLNAACAAFDRALKIQPDFPMAWFNLATTQMLAGDLAAGWEGFESREAIMPAPPQTFLQPRWRGESLAGKSLLVHADEGFGDTLQFARFLAPAQAASGARIILHCQRGLGDLLRGTAGVAEVIVEGDFVPMTDAHISLLSLPGVLGVTGDTLPAAVPYLSVDQVESQFDDIIDATQLSVGLVWQGNPAQPRDLVRSCPLSEMGPLIETDGTQFISLQVGAAGLQQLAAVDWRERVLDAGSGLTDFSQTAALINRLDLVITVDTAVAHLAGALGADVWTLLSHTPDWRWQLERSDSPWYPSMRLFRQRDWGDWPSVIGEVTAELSNVVQKRLS</sequence>
<evidence type="ECO:0000256" key="2">
    <source>
        <dbReference type="ARBA" id="ARBA00022803"/>
    </source>
</evidence>
<dbReference type="InterPro" id="IPR002201">
    <property type="entry name" value="Glyco_trans_9"/>
</dbReference>
<feature type="repeat" description="TPR" evidence="3">
    <location>
        <begin position="174"/>
        <end position="207"/>
    </location>
</feature>
<dbReference type="GO" id="GO:0097363">
    <property type="term" value="F:protein O-acetylglucosaminyltransferase activity"/>
    <property type="evidence" value="ECO:0007669"/>
    <property type="project" value="TreeGrafter"/>
</dbReference>
<dbReference type="Proteomes" id="UP000319383">
    <property type="component" value="Chromosome"/>
</dbReference>
<feature type="repeat" description="TPR" evidence="3">
    <location>
        <begin position="208"/>
        <end position="241"/>
    </location>
</feature>
<evidence type="ECO:0000313" key="4">
    <source>
        <dbReference type="EMBL" id="QDU47554.1"/>
    </source>
</evidence>
<dbReference type="Pfam" id="PF14559">
    <property type="entry name" value="TPR_19"/>
    <property type="match status" value="1"/>
</dbReference>
<name>A0A517ZYI3_9PLAN</name>
<feature type="repeat" description="TPR" evidence="3">
    <location>
        <begin position="72"/>
        <end position="105"/>
    </location>
</feature>
<accession>A0A517ZYI3</accession>
<dbReference type="RefSeq" id="WP_197534545.1">
    <property type="nucleotide sequence ID" value="NZ_CP036276.1"/>
</dbReference>
<dbReference type="EMBL" id="CP036276">
    <property type="protein sequence ID" value="QDU47554.1"/>
    <property type="molecule type" value="Genomic_DNA"/>
</dbReference>
<dbReference type="Pfam" id="PF07719">
    <property type="entry name" value="TPR_2"/>
    <property type="match status" value="1"/>
</dbReference>
<dbReference type="Pfam" id="PF13414">
    <property type="entry name" value="TPR_11"/>
    <property type="match status" value="1"/>
</dbReference>
<keyword evidence="5" id="KW-1185">Reference proteome</keyword>
<dbReference type="Gene3D" id="1.25.40.10">
    <property type="entry name" value="Tetratricopeptide repeat domain"/>
    <property type="match status" value="4"/>
</dbReference>
<feature type="repeat" description="TPR" evidence="3">
    <location>
        <begin position="106"/>
        <end position="139"/>
    </location>
</feature>
<dbReference type="SUPFAM" id="SSF53756">
    <property type="entry name" value="UDP-Glycosyltransferase/glycogen phosphorylase"/>
    <property type="match status" value="1"/>
</dbReference>
<evidence type="ECO:0000256" key="1">
    <source>
        <dbReference type="ARBA" id="ARBA00022737"/>
    </source>
</evidence>
<organism evidence="4 5">
    <name type="scientific">Symmachiella dynata</name>
    <dbReference type="NCBI Taxonomy" id="2527995"/>
    <lineage>
        <taxon>Bacteria</taxon>
        <taxon>Pseudomonadati</taxon>
        <taxon>Planctomycetota</taxon>
        <taxon>Planctomycetia</taxon>
        <taxon>Planctomycetales</taxon>
        <taxon>Planctomycetaceae</taxon>
        <taxon>Symmachiella</taxon>
    </lineage>
</organism>
<dbReference type="InterPro" id="IPR011990">
    <property type="entry name" value="TPR-like_helical_dom_sf"/>
</dbReference>
<keyword evidence="2 3" id="KW-0802">TPR repeat</keyword>
<dbReference type="PANTHER" id="PTHR44366">
    <property type="entry name" value="UDP-N-ACETYLGLUCOSAMINE--PEPTIDE N-ACETYLGLUCOSAMINYLTRANSFERASE 110 KDA SUBUNIT"/>
    <property type="match status" value="1"/>
</dbReference>
<keyword evidence="1" id="KW-0677">Repeat</keyword>
<protein>
    <submittedName>
        <fullName evidence="4">TPR repeat-containing protein YrrB</fullName>
    </submittedName>
</protein>
<evidence type="ECO:0000256" key="3">
    <source>
        <dbReference type="PROSITE-ProRule" id="PRU00339"/>
    </source>
</evidence>
<dbReference type="Pfam" id="PF13432">
    <property type="entry name" value="TPR_16"/>
    <property type="match status" value="1"/>
</dbReference>